<accession>A0AAW3JP36</accession>
<proteinExistence type="predicted"/>
<reference evidence="2 3" key="1">
    <citation type="submission" date="2015-10" db="EMBL/GenBank/DDBJ databases">
        <title>Butyribacter intestini gen. nov., sp. nov., a butyric acid-producing bacterium of the family Lachnospiraceae isolated from the human faeces.</title>
        <authorList>
            <person name="Zou Y."/>
            <person name="Xue W."/>
            <person name="Luo G."/>
            <person name="Lv M."/>
        </authorList>
    </citation>
    <scope>NUCLEOTIDE SEQUENCE [LARGE SCALE GENOMIC DNA]</scope>
    <source>
        <strain evidence="2 3">TF01-11</strain>
    </source>
</reference>
<evidence type="ECO:0000313" key="3">
    <source>
        <dbReference type="Proteomes" id="UP000050833"/>
    </source>
</evidence>
<name>A0AAW3JP36_9FIRM</name>
<feature type="transmembrane region" description="Helical" evidence="1">
    <location>
        <begin position="23"/>
        <end position="48"/>
    </location>
</feature>
<sequence length="180" mass="21029">MEENIKKEYHITVNDNVFRTKNVGFHAVLLFIICFAAQFIISCVLEQFKIVGNEHIRDNLPEIALVISVIIVCVYYYIREKRTNGVMCLEVSFLSDAIKILINGREYAVKYDEIAEVDKMMVIDRIHDEKGCYRMKIKCHGRSSLEFETTAQEYEKHLDFEDTELFVFYDACKRAGIKCC</sequence>
<keyword evidence="3" id="KW-1185">Reference proteome</keyword>
<keyword evidence="1" id="KW-0472">Membrane</keyword>
<dbReference type="EMBL" id="LLKB01000005">
    <property type="protein sequence ID" value="KQC84511.1"/>
    <property type="molecule type" value="Genomic_DNA"/>
</dbReference>
<comment type="caution">
    <text evidence="2">The sequence shown here is derived from an EMBL/GenBank/DDBJ whole genome shotgun (WGS) entry which is preliminary data.</text>
</comment>
<gene>
    <name evidence="2" type="ORF">APZ18_07055</name>
</gene>
<keyword evidence="1" id="KW-0812">Transmembrane</keyword>
<keyword evidence="1" id="KW-1133">Transmembrane helix</keyword>
<dbReference type="Proteomes" id="UP000050833">
    <property type="component" value="Unassembled WGS sequence"/>
</dbReference>
<dbReference type="RefSeq" id="WP_055943251.1">
    <property type="nucleotide sequence ID" value="NZ_JAQDCV010000004.1"/>
</dbReference>
<organism evidence="2 3">
    <name type="scientific">Butyribacter intestini</name>
    <dbReference type="NCBI Taxonomy" id="1703332"/>
    <lineage>
        <taxon>Bacteria</taxon>
        <taxon>Bacillati</taxon>
        <taxon>Bacillota</taxon>
        <taxon>Clostridia</taxon>
        <taxon>Lachnospirales</taxon>
        <taxon>Lachnospiraceae</taxon>
        <taxon>Butyribacter</taxon>
    </lineage>
</organism>
<feature type="transmembrane region" description="Helical" evidence="1">
    <location>
        <begin position="60"/>
        <end position="78"/>
    </location>
</feature>
<evidence type="ECO:0000313" key="2">
    <source>
        <dbReference type="EMBL" id="KQC84511.1"/>
    </source>
</evidence>
<protein>
    <submittedName>
        <fullName evidence="2">Uncharacterized protein</fullName>
    </submittedName>
</protein>
<evidence type="ECO:0000256" key="1">
    <source>
        <dbReference type="SAM" id="Phobius"/>
    </source>
</evidence>
<dbReference type="AlphaFoldDB" id="A0AAW3JP36"/>